<keyword evidence="3" id="KW-1185">Reference proteome</keyword>
<feature type="region of interest" description="Disordered" evidence="1">
    <location>
        <begin position="85"/>
        <end position="108"/>
    </location>
</feature>
<reference evidence="2 3" key="1">
    <citation type="journal article" date="2024" name="BMC Genomics">
        <title>Genome assembly of redclaw crayfish (Cherax quadricarinatus) provides insights into its immune adaptation and hypoxia tolerance.</title>
        <authorList>
            <person name="Liu Z."/>
            <person name="Zheng J."/>
            <person name="Li H."/>
            <person name="Fang K."/>
            <person name="Wang S."/>
            <person name="He J."/>
            <person name="Zhou D."/>
            <person name="Weng S."/>
            <person name="Chi M."/>
            <person name="Gu Z."/>
            <person name="He J."/>
            <person name="Li F."/>
            <person name="Wang M."/>
        </authorList>
    </citation>
    <scope>NUCLEOTIDE SEQUENCE [LARGE SCALE GENOMIC DNA]</scope>
    <source>
        <strain evidence="2">ZL_2023a</strain>
    </source>
</reference>
<sequence>MVSCEMVEVPGRQAGGLINCEVEEGWVIIQPSETCSGKKKQEPSKKIKPSFSSVASQIEYEKVTQCVSSVASQTEFETVTRCVSSVASQNESEKTNQGVSPLSSRSNS</sequence>
<evidence type="ECO:0000256" key="1">
    <source>
        <dbReference type="SAM" id="MobiDB-lite"/>
    </source>
</evidence>
<dbReference type="EMBL" id="JARKIK010000011">
    <property type="protein sequence ID" value="KAK8748907.1"/>
    <property type="molecule type" value="Genomic_DNA"/>
</dbReference>
<comment type="caution">
    <text evidence="2">The sequence shown here is derived from an EMBL/GenBank/DDBJ whole genome shotgun (WGS) entry which is preliminary data.</text>
</comment>
<organism evidence="2 3">
    <name type="scientific">Cherax quadricarinatus</name>
    <name type="common">Australian red claw crayfish</name>
    <dbReference type="NCBI Taxonomy" id="27406"/>
    <lineage>
        <taxon>Eukaryota</taxon>
        <taxon>Metazoa</taxon>
        <taxon>Ecdysozoa</taxon>
        <taxon>Arthropoda</taxon>
        <taxon>Crustacea</taxon>
        <taxon>Multicrustacea</taxon>
        <taxon>Malacostraca</taxon>
        <taxon>Eumalacostraca</taxon>
        <taxon>Eucarida</taxon>
        <taxon>Decapoda</taxon>
        <taxon>Pleocyemata</taxon>
        <taxon>Astacidea</taxon>
        <taxon>Parastacoidea</taxon>
        <taxon>Parastacidae</taxon>
        <taxon>Cherax</taxon>
    </lineage>
</organism>
<dbReference type="Proteomes" id="UP001445076">
    <property type="component" value="Unassembled WGS sequence"/>
</dbReference>
<dbReference type="AlphaFoldDB" id="A0AAW0XWY5"/>
<proteinExistence type="predicted"/>
<evidence type="ECO:0000313" key="2">
    <source>
        <dbReference type="EMBL" id="KAK8748907.1"/>
    </source>
</evidence>
<protein>
    <submittedName>
        <fullName evidence="2">Uncharacterized protein</fullName>
    </submittedName>
</protein>
<evidence type="ECO:0000313" key="3">
    <source>
        <dbReference type="Proteomes" id="UP001445076"/>
    </source>
</evidence>
<name>A0AAW0XWY5_CHEQU</name>
<gene>
    <name evidence="2" type="ORF">OTU49_017528</name>
</gene>
<accession>A0AAW0XWY5</accession>